<dbReference type="GO" id="GO:0140662">
    <property type="term" value="F:ATP-dependent protein folding chaperone"/>
    <property type="evidence" value="ECO:0007669"/>
    <property type="project" value="InterPro"/>
</dbReference>
<keyword evidence="3" id="KW-0067">ATP-binding</keyword>
<evidence type="ECO:0000256" key="4">
    <source>
        <dbReference type="ARBA" id="ARBA00023016"/>
    </source>
</evidence>
<dbReference type="SUPFAM" id="SSF53067">
    <property type="entry name" value="Actin-like ATPase domain"/>
    <property type="match status" value="2"/>
</dbReference>
<organism evidence="6 7">
    <name type="scientific">Virgisporangium aliadipatigenens</name>
    <dbReference type="NCBI Taxonomy" id="741659"/>
    <lineage>
        <taxon>Bacteria</taxon>
        <taxon>Bacillati</taxon>
        <taxon>Actinomycetota</taxon>
        <taxon>Actinomycetes</taxon>
        <taxon>Micromonosporales</taxon>
        <taxon>Micromonosporaceae</taxon>
        <taxon>Virgisporangium</taxon>
    </lineage>
</organism>
<accession>A0A8J4DPF0</accession>
<gene>
    <name evidence="6" type="ORF">Val02_17320</name>
</gene>
<dbReference type="Proteomes" id="UP000619260">
    <property type="component" value="Unassembled WGS sequence"/>
</dbReference>
<sequence>MLAVDFGTATTVAVLHFADGRVRPLLFDGSPLLSSTVAVGADGTVLVGSDAIHSGRTRPAAVEPHLKQWVGASGIRLGERDVAVDELMGAVLTRVADEARRILARPPDRVVVTHPAFWDGPRRAALQSALRRAALPVPTLIPEPVAAAAYLVYGVRARLLPGATVLVYDFGGGTFDATLLRLGRAGFEVLAFDCRADVGGLDVDAAIVDSIGARLHASEPWLRLMGADNAADRRARWTFWQDVRAAKEMLSRAPTAPLHVPVVEQDLPLHRSELEQAAAPIVERTLQSSAAVLGAAALTPRHLAAIFLVGGACRMPVVGQAVHRTFGVAPVVVEQPDLAVAEGAVHATLAGSAWGGPALPR</sequence>
<dbReference type="PRINTS" id="PR00301">
    <property type="entry name" value="HEATSHOCK70"/>
</dbReference>
<protein>
    <recommendedName>
        <fullName evidence="8">Hsp70 family protein</fullName>
    </recommendedName>
</protein>
<dbReference type="InterPro" id="IPR043129">
    <property type="entry name" value="ATPase_NBD"/>
</dbReference>
<reference evidence="6" key="1">
    <citation type="submission" date="2021-01" db="EMBL/GenBank/DDBJ databases">
        <title>Whole genome shotgun sequence of Virgisporangium aliadipatigenens NBRC 105644.</title>
        <authorList>
            <person name="Komaki H."/>
            <person name="Tamura T."/>
        </authorList>
    </citation>
    <scope>NUCLEOTIDE SEQUENCE</scope>
    <source>
        <strain evidence="6">NBRC 105644</strain>
    </source>
</reference>
<evidence type="ECO:0008006" key="8">
    <source>
        <dbReference type="Google" id="ProtNLM"/>
    </source>
</evidence>
<dbReference type="PANTHER" id="PTHR45639">
    <property type="entry name" value="HSC70CB, ISOFORM G-RELATED"/>
    <property type="match status" value="1"/>
</dbReference>
<keyword evidence="2" id="KW-0547">Nucleotide-binding</keyword>
<name>A0A8J4DPF0_9ACTN</name>
<evidence type="ECO:0000256" key="1">
    <source>
        <dbReference type="ARBA" id="ARBA00007381"/>
    </source>
</evidence>
<dbReference type="GO" id="GO:0005524">
    <property type="term" value="F:ATP binding"/>
    <property type="evidence" value="ECO:0007669"/>
    <property type="project" value="UniProtKB-KW"/>
</dbReference>
<evidence type="ECO:0000256" key="5">
    <source>
        <dbReference type="ARBA" id="ARBA00023186"/>
    </source>
</evidence>
<dbReference type="Pfam" id="PF00012">
    <property type="entry name" value="HSP70"/>
    <property type="match status" value="1"/>
</dbReference>
<dbReference type="PROSITE" id="PS00329">
    <property type="entry name" value="HSP70_2"/>
    <property type="match status" value="1"/>
</dbReference>
<evidence type="ECO:0000256" key="2">
    <source>
        <dbReference type="ARBA" id="ARBA00022741"/>
    </source>
</evidence>
<evidence type="ECO:0000256" key="3">
    <source>
        <dbReference type="ARBA" id="ARBA00022840"/>
    </source>
</evidence>
<keyword evidence="7" id="KW-1185">Reference proteome</keyword>
<dbReference type="InterPro" id="IPR018181">
    <property type="entry name" value="Heat_shock_70_CS"/>
</dbReference>
<dbReference type="Gene3D" id="3.90.640.10">
    <property type="entry name" value="Actin, Chain A, domain 4"/>
    <property type="match status" value="1"/>
</dbReference>
<dbReference type="Gene3D" id="3.30.420.40">
    <property type="match status" value="2"/>
</dbReference>
<dbReference type="GO" id="GO:0030968">
    <property type="term" value="P:endoplasmic reticulum unfolded protein response"/>
    <property type="evidence" value="ECO:0007669"/>
    <property type="project" value="TreeGrafter"/>
</dbReference>
<dbReference type="EMBL" id="BOPF01000004">
    <property type="protein sequence ID" value="GIJ44846.1"/>
    <property type="molecule type" value="Genomic_DNA"/>
</dbReference>
<proteinExistence type="inferred from homology"/>
<evidence type="ECO:0000313" key="6">
    <source>
        <dbReference type="EMBL" id="GIJ44846.1"/>
    </source>
</evidence>
<comment type="similarity">
    <text evidence="1">Belongs to the heat shock protein 70 family.</text>
</comment>
<dbReference type="AlphaFoldDB" id="A0A8J4DPF0"/>
<keyword evidence="4" id="KW-0346">Stress response</keyword>
<dbReference type="InterPro" id="IPR013126">
    <property type="entry name" value="Hsp_70_fam"/>
</dbReference>
<comment type="caution">
    <text evidence="6">The sequence shown here is derived from an EMBL/GenBank/DDBJ whole genome shotgun (WGS) entry which is preliminary data.</text>
</comment>
<keyword evidence="5" id="KW-0143">Chaperone</keyword>
<dbReference type="PANTHER" id="PTHR45639:SF34">
    <property type="entry name" value="CHAPERONE PROTEIN DNAK"/>
    <property type="match status" value="1"/>
</dbReference>
<evidence type="ECO:0000313" key="7">
    <source>
        <dbReference type="Proteomes" id="UP000619260"/>
    </source>
</evidence>